<comment type="caution">
    <text evidence="1">The sequence shown here is derived from an EMBL/GenBank/DDBJ whole genome shotgun (WGS) entry which is preliminary data.</text>
</comment>
<evidence type="ECO:0000313" key="2">
    <source>
        <dbReference type="Proteomes" id="UP001244207"/>
    </source>
</evidence>
<accession>A0AAD8XGL8</accession>
<dbReference type="RefSeq" id="XP_060366547.1">
    <property type="nucleotide sequence ID" value="XM_060507945.1"/>
</dbReference>
<dbReference type="Proteomes" id="UP001244207">
    <property type="component" value="Unassembled WGS sequence"/>
</dbReference>
<gene>
    <name evidence="1" type="ORF">BDZ83DRAFT_616033</name>
</gene>
<reference evidence="1" key="1">
    <citation type="submission" date="2021-12" db="EMBL/GenBank/DDBJ databases">
        <title>Comparative genomics, transcriptomics and evolutionary studies reveal genomic signatures of adaptation to plant cell wall in hemibiotrophic fungi.</title>
        <authorList>
            <consortium name="DOE Joint Genome Institute"/>
            <person name="Baroncelli R."/>
            <person name="Diaz J.F."/>
            <person name="Benocci T."/>
            <person name="Peng M."/>
            <person name="Battaglia E."/>
            <person name="Haridas S."/>
            <person name="Andreopoulos W."/>
            <person name="Labutti K."/>
            <person name="Pangilinan J."/>
            <person name="Floch G.L."/>
            <person name="Makela M.R."/>
            <person name="Henrissat B."/>
            <person name="Grigoriev I.V."/>
            <person name="Crouch J.A."/>
            <person name="De Vries R.P."/>
            <person name="Sukno S.A."/>
            <person name="Thon M.R."/>
        </authorList>
    </citation>
    <scope>NUCLEOTIDE SEQUENCE</scope>
    <source>
        <strain evidence="1">CBS 112980</strain>
    </source>
</reference>
<protein>
    <submittedName>
        <fullName evidence="1">Uncharacterized protein</fullName>
    </submittedName>
</protein>
<dbReference type="AlphaFoldDB" id="A0AAD8XGL8"/>
<sequence length="75" mass="8816">MRFAVSLLRRIDLFRLSVNISRLQCPIVLLAYLLPELNAKLFLQLEPKRRKSGSRWQLLRAYVQTNFADSSVKRP</sequence>
<proteinExistence type="predicted"/>
<dbReference type="EMBL" id="JAHMHS010000032">
    <property type="protein sequence ID" value="KAK1726492.1"/>
    <property type="molecule type" value="Genomic_DNA"/>
</dbReference>
<organism evidence="1 2">
    <name type="scientific">Glomerella acutata</name>
    <name type="common">Colletotrichum acutatum</name>
    <dbReference type="NCBI Taxonomy" id="27357"/>
    <lineage>
        <taxon>Eukaryota</taxon>
        <taxon>Fungi</taxon>
        <taxon>Dikarya</taxon>
        <taxon>Ascomycota</taxon>
        <taxon>Pezizomycotina</taxon>
        <taxon>Sordariomycetes</taxon>
        <taxon>Hypocreomycetidae</taxon>
        <taxon>Glomerellales</taxon>
        <taxon>Glomerellaceae</taxon>
        <taxon>Colletotrichum</taxon>
        <taxon>Colletotrichum acutatum species complex</taxon>
    </lineage>
</organism>
<keyword evidence="2" id="KW-1185">Reference proteome</keyword>
<evidence type="ECO:0000313" key="1">
    <source>
        <dbReference type="EMBL" id="KAK1726492.1"/>
    </source>
</evidence>
<dbReference type="GeneID" id="85391844"/>
<name>A0AAD8XGL8_GLOAC</name>